<dbReference type="EMBL" id="JAIWYP010000010">
    <property type="protein sequence ID" value="KAH3749722.1"/>
    <property type="molecule type" value="Genomic_DNA"/>
</dbReference>
<dbReference type="Pfam" id="PF05729">
    <property type="entry name" value="NACHT"/>
    <property type="match status" value="1"/>
</dbReference>
<dbReference type="PANTHER" id="PTHR46312:SF2">
    <property type="entry name" value="NUCLEOTIDE-BINDING OLIGOMERIZATION DOMAIN-CONTAINING PROTEIN 2-LIKE"/>
    <property type="match status" value="1"/>
</dbReference>
<dbReference type="Pfam" id="PF15112">
    <property type="entry name" value="DUF4559"/>
    <property type="match status" value="1"/>
</dbReference>
<keyword evidence="2" id="KW-0067">ATP-binding</keyword>
<gene>
    <name evidence="4" type="ORF">DPMN_184232</name>
</gene>
<dbReference type="InterPro" id="IPR027417">
    <property type="entry name" value="P-loop_NTPase"/>
</dbReference>
<proteinExistence type="predicted"/>
<reference evidence="4" key="1">
    <citation type="journal article" date="2019" name="bioRxiv">
        <title>The Genome of the Zebra Mussel, Dreissena polymorpha: A Resource for Invasive Species Research.</title>
        <authorList>
            <person name="McCartney M.A."/>
            <person name="Auch B."/>
            <person name="Kono T."/>
            <person name="Mallez S."/>
            <person name="Zhang Y."/>
            <person name="Obille A."/>
            <person name="Becker A."/>
            <person name="Abrahante J.E."/>
            <person name="Garbe J."/>
            <person name="Badalamenti J.P."/>
            <person name="Herman A."/>
            <person name="Mangelson H."/>
            <person name="Liachko I."/>
            <person name="Sullivan S."/>
            <person name="Sone E.D."/>
            <person name="Koren S."/>
            <person name="Silverstein K.A.T."/>
            <person name="Beckman K.B."/>
            <person name="Gohl D.M."/>
        </authorList>
    </citation>
    <scope>NUCLEOTIDE SEQUENCE</scope>
    <source>
        <strain evidence="4">Duluth1</strain>
        <tissue evidence="4">Whole animal</tissue>
    </source>
</reference>
<dbReference type="InterPro" id="IPR027897">
    <property type="entry name" value="DUF4559"/>
</dbReference>
<sequence length="1102" mass="126355">MADLKEKIRDHKMVNLIKCILAGFVTRDALIPIVTNVMEAVKVSLTRQTGNLTCGVCSTPNVIDCPAKDICDRNKRKCSFHAKQKFQKCGKGVCQTVRDAISQLHRHENPSWCNTDATQWLTESWEVAKCFLPPQGYDDKDSADKTDINGILNLIINCRDFDNEIGDDLSKRENVCTIVREKMRSIRHASQTDVPDVIMHDVINALTNLLKDIRRPGNFPECIKAISKLNEIKQGDFDIKSESIDVQQDVLKELVSMNLEEKVEYLYHYFSKKIQIISTEIATLKDVSETKHARLTEDFKKDLKNFYIKFKNQLPIYPLPPHVKGTVGDLYVTPNVIRLDHGKNNREVQPHRHSFRKSYSADELHLSDVLLNHGNIVNEVYMIGEPGVGKTAFCVKTALAWASNHGPTDTDRFFQFETLGQFKFVFLVFLRDFSGRECDVDKMIYYHILANLPAKYTDQFLQRVLDEEVCLIILDGLDEWRHRDDSDCYCGAQTMIPRRRMRDKCLVLTTTRPWKMAFARMSSDIEIERRFEITGVKDPRDLAEKVIQCLNNKTGRNVLPDDFFNSVKDHNLTHCLNVPVLNMQLLYLWYTGGKLGSSVCDIYRNMIDMLFGQLRMRLSSGSDMEQMSDDANDKAQDGLLEKLQKLAFDTLIDHERESSIVFDQSVVDKALNSDEKKKALQVGILTQRSFLQPNAQHGSVLSFLHKTFQEFLAARHIATSVSQAYNVEKSIANLDGHMLRIQDFATFFEFMCGIDSEKAVAFSVSLMNFVSNDCEAKLNAIGTENSVQDLQNLHIIQQAQDLVLKGLTESKSNQHEAHLYLTHVTDIHVKNTQVWRELVKRNETRIVSVYLQEHHDKLTIDVFRSVFSSSNDTLVYVTLKERRTEIDLSRCRHLKYLCIAGEKEPAITTASTGKMVTCSLERVTEGTEKMMFAALSNNSECLQNLHVHQCKHTNDLVNMLPELKNLKRLKICHVDFTKEPIERLSGTLTYVYFELVIINVVTLDRLTKLYEGSSHSVTFKLKECTVVPHQKFVAFKEKISSSNKYNVIKDGYKMQARNLHLDDVFDGMDEMYVFKYSLNPDTKLNTDDRKCTTQYDRTVSSV</sequence>
<dbReference type="SUPFAM" id="SSF52540">
    <property type="entry name" value="P-loop containing nucleoside triphosphate hydrolases"/>
    <property type="match status" value="1"/>
</dbReference>
<dbReference type="InterPro" id="IPR032675">
    <property type="entry name" value="LRR_dom_sf"/>
</dbReference>
<organism evidence="4 5">
    <name type="scientific">Dreissena polymorpha</name>
    <name type="common">Zebra mussel</name>
    <name type="synonym">Mytilus polymorpha</name>
    <dbReference type="NCBI Taxonomy" id="45954"/>
    <lineage>
        <taxon>Eukaryota</taxon>
        <taxon>Metazoa</taxon>
        <taxon>Spiralia</taxon>
        <taxon>Lophotrochozoa</taxon>
        <taxon>Mollusca</taxon>
        <taxon>Bivalvia</taxon>
        <taxon>Autobranchia</taxon>
        <taxon>Heteroconchia</taxon>
        <taxon>Euheterodonta</taxon>
        <taxon>Imparidentia</taxon>
        <taxon>Neoheterodontei</taxon>
        <taxon>Myida</taxon>
        <taxon>Dreissenoidea</taxon>
        <taxon>Dreissenidae</taxon>
        <taxon>Dreissena</taxon>
    </lineage>
</organism>
<dbReference type="PANTHER" id="PTHR46312">
    <property type="entry name" value="NACHT DOMAIN-CONTAINING PROTEIN"/>
    <property type="match status" value="1"/>
</dbReference>
<evidence type="ECO:0000313" key="4">
    <source>
        <dbReference type="EMBL" id="KAH3749722.1"/>
    </source>
</evidence>
<dbReference type="Gene3D" id="3.40.50.300">
    <property type="entry name" value="P-loop containing nucleotide triphosphate hydrolases"/>
    <property type="match status" value="1"/>
</dbReference>
<protein>
    <recommendedName>
        <fullName evidence="3">NACHT domain-containing protein</fullName>
    </recommendedName>
</protein>
<feature type="domain" description="NACHT" evidence="3">
    <location>
        <begin position="378"/>
        <end position="479"/>
    </location>
</feature>
<evidence type="ECO:0000313" key="5">
    <source>
        <dbReference type="Proteomes" id="UP000828390"/>
    </source>
</evidence>
<evidence type="ECO:0000259" key="3">
    <source>
        <dbReference type="PROSITE" id="PS50837"/>
    </source>
</evidence>
<dbReference type="PROSITE" id="PS50837">
    <property type="entry name" value="NACHT"/>
    <property type="match status" value="1"/>
</dbReference>
<dbReference type="InterPro" id="IPR007111">
    <property type="entry name" value="NACHT_NTPase"/>
</dbReference>
<keyword evidence="1" id="KW-0547">Nucleotide-binding</keyword>
<dbReference type="Gene3D" id="3.80.10.10">
    <property type="entry name" value="Ribonuclease Inhibitor"/>
    <property type="match status" value="1"/>
</dbReference>
<dbReference type="GO" id="GO:0005524">
    <property type="term" value="F:ATP binding"/>
    <property type="evidence" value="ECO:0007669"/>
    <property type="project" value="UniProtKB-KW"/>
</dbReference>
<accession>A0A9D4DKG7</accession>
<evidence type="ECO:0000256" key="2">
    <source>
        <dbReference type="ARBA" id="ARBA00022840"/>
    </source>
</evidence>
<evidence type="ECO:0000256" key="1">
    <source>
        <dbReference type="ARBA" id="ARBA00022741"/>
    </source>
</evidence>
<dbReference type="SUPFAM" id="SSF52047">
    <property type="entry name" value="RNI-like"/>
    <property type="match status" value="1"/>
</dbReference>
<dbReference type="AlphaFoldDB" id="A0A9D4DKG7"/>
<reference evidence="4" key="2">
    <citation type="submission" date="2020-11" db="EMBL/GenBank/DDBJ databases">
        <authorList>
            <person name="McCartney M.A."/>
            <person name="Auch B."/>
            <person name="Kono T."/>
            <person name="Mallez S."/>
            <person name="Becker A."/>
            <person name="Gohl D.M."/>
            <person name="Silverstein K.A.T."/>
            <person name="Koren S."/>
            <person name="Bechman K.B."/>
            <person name="Herman A."/>
            <person name="Abrahante J.E."/>
            <person name="Garbe J."/>
        </authorList>
    </citation>
    <scope>NUCLEOTIDE SEQUENCE</scope>
    <source>
        <strain evidence="4">Duluth1</strain>
        <tissue evidence="4">Whole animal</tissue>
    </source>
</reference>
<name>A0A9D4DKG7_DREPO</name>
<keyword evidence="5" id="KW-1185">Reference proteome</keyword>
<comment type="caution">
    <text evidence="4">The sequence shown here is derived from an EMBL/GenBank/DDBJ whole genome shotgun (WGS) entry which is preliminary data.</text>
</comment>
<dbReference type="Proteomes" id="UP000828390">
    <property type="component" value="Unassembled WGS sequence"/>
</dbReference>